<dbReference type="AlphaFoldDB" id="A0A212JRD3"/>
<gene>
    <name evidence="1" type="ORF">KL86DYS2_12139</name>
</gene>
<evidence type="ECO:0000313" key="1">
    <source>
        <dbReference type="EMBL" id="SBW01888.1"/>
    </source>
</evidence>
<organism evidence="1">
    <name type="scientific">uncultured Dysgonomonas sp</name>
    <dbReference type="NCBI Taxonomy" id="206096"/>
    <lineage>
        <taxon>Bacteria</taxon>
        <taxon>Pseudomonadati</taxon>
        <taxon>Bacteroidota</taxon>
        <taxon>Bacteroidia</taxon>
        <taxon>Bacteroidales</taxon>
        <taxon>Dysgonomonadaceae</taxon>
        <taxon>Dysgonomonas</taxon>
        <taxon>environmental samples</taxon>
    </lineage>
</organism>
<name>A0A212JRD3_9BACT</name>
<accession>A0A212JRD3</accession>
<reference evidence="1" key="1">
    <citation type="submission" date="2016-04" db="EMBL/GenBank/DDBJ databases">
        <authorList>
            <person name="Evans L.H."/>
            <person name="Alamgir A."/>
            <person name="Owens N."/>
            <person name="Weber N.D."/>
            <person name="Virtaneva K."/>
            <person name="Barbian K."/>
            <person name="Babar A."/>
            <person name="Rosenke K."/>
        </authorList>
    </citation>
    <scope>NUCLEOTIDE SEQUENCE</scope>
    <source>
        <strain evidence="1">86-2</strain>
    </source>
</reference>
<protein>
    <submittedName>
        <fullName evidence="1">Uncharacterized protein</fullName>
    </submittedName>
</protein>
<dbReference type="EMBL" id="FLUL01000001">
    <property type="protein sequence ID" value="SBW01888.1"/>
    <property type="molecule type" value="Genomic_DNA"/>
</dbReference>
<sequence length="56" mass="6791">MKYIDFFNANDVCNVLKYIYLLCGMMYFNELRYNFESKSQLLTLSSKIHYRCISMN</sequence>
<proteinExistence type="predicted"/>